<sequence length="398" mass="44833">MQSTSTTGPKLYPSGRILWHKNGFWSDYKFSATLHKATNFSSSSITMSIVFAVWESMQVTMKLTMQRILASIRRHLDGGEGWQQLSGDVETQEFPREAEPAPLRRSSQTGGCQLPELASVAEIWKTHQDTNNRCETYEVDNSTSKNLAADLVRPFGQSTGRGFSFTCFKMDGGYRTLIMRQQDVFAPYMGPGYTVTPQTLYEIGHIITHADPICGHLRWSEEYPFLVPHMASVGLDYKFSDDDPRQVADFSLPITSLNGQNIPQLAASAQIQKRLRCALFHAAPCMCADSVPFGAVRSCPRCHTDYAVSIVPDAVPGWPEARLFVFTTWKFLGEGIAQDIYWSSHMTSAPPRREYGLGYMHLCFESWPRQDYVYNINIEDTQARVALARLTRRDVPPA</sequence>
<accession>A0AAE0IAD5</accession>
<reference evidence="2" key="2">
    <citation type="submission" date="2023-06" db="EMBL/GenBank/DDBJ databases">
        <authorList>
            <consortium name="Lawrence Berkeley National Laboratory"/>
            <person name="Haridas S."/>
            <person name="Hensen N."/>
            <person name="Bonometti L."/>
            <person name="Westerberg I."/>
            <person name="Brannstrom I.O."/>
            <person name="Guillou S."/>
            <person name="Cros-Aarteil S."/>
            <person name="Calhoun S."/>
            <person name="Kuo A."/>
            <person name="Mondo S."/>
            <person name="Pangilinan J."/>
            <person name="Riley R."/>
            <person name="Labutti K."/>
            <person name="Andreopoulos B."/>
            <person name="Lipzen A."/>
            <person name="Chen C."/>
            <person name="Yanf M."/>
            <person name="Daum C."/>
            <person name="Ng V."/>
            <person name="Clum A."/>
            <person name="Steindorff A."/>
            <person name="Ohm R."/>
            <person name="Martin F."/>
            <person name="Silar P."/>
            <person name="Natvig D."/>
            <person name="Lalanne C."/>
            <person name="Gautier V."/>
            <person name="Ament-Velasquez S.L."/>
            <person name="Kruys A."/>
            <person name="Hutchinson M.I."/>
            <person name="Powell A.J."/>
            <person name="Barry K."/>
            <person name="Miller A.N."/>
            <person name="Grigoriev I.V."/>
            <person name="Debuchy R."/>
            <person name="Gladieux P."/>
            <person name="Thoren M.H."/>
            <person name="Johannesson H."/>
        </authorList>
    </citation>
    <scope>NUCLEOTIDE SEQUENCE</scope>
    <source>
        <strain evidence="2">SMH4131-1</strain>
    </source>
</reference>
<dbReference type="AlphaFoldDB" id="A0AAE0IAD5"/>
<reference evidence="2" key="1">
    <citation type="journal article" date="2023" name="Mol. Phylogenet. Evol.">
        <title>Genome-scale phylogeny and comparative genomics of the fungal order Sordariales.</title>
        <authorList>
            <person name="Hensen N."/>
            <person name="Bonometti L."/>
            <person name="Westerberg I."/>
            <person name="Brannstrom I.O."/>
            <person name="Guillou S."/>
            <person name="Cros-Aarteil S."/>
            <person name="Calhoun S."/>
            <person name="Haridas S."/>
            <person name="Kuo A."/>
            <person name="Mondo S."/>
            <person name="Pangilinan J."/>
            <person name="Riley R."/>
            <person name="LaButti K."/>
            <person name="Andreopoulos B."/>
            <person name="Lipzen A."/>
            <person name="Chen C."/>
            <person name="Yan M."/>
            <person name="Daum C."/>
            <person name="Ng V."/>
            <person name="Clum A."/>
            <person name="Steindorff A."/>
            <person name="Ohm R.A."/>
            <person name="Martin F."/>
            <person name="Silar P."/>
            <person name="Natvig D.O."/>
            <person name="Lalanne C."/>
            <person name="Gautier V."/>
            <person name="Ament-Velasquez S.L."/>
            <person name="Kruys A."/>
            <person name="Hutchinson M.I."/>
            <person name="Powell A.J."/>
            <person name="Barry K."/>
            <person name="Miller A.N."/>
            <person name="Grigoriev I.V."/>
            <person name="Debuchy R."/>
            <person name="Gladieux P."/>
            <person name="Hiltunen Thoren M."/>
            <person name="Johannesson H."/>
        </authorList>
    </citation>
    <scope>NUCLEOTIDE SEQUENCE</scope>
    <source>
        <strain evidence="2">SMH4131-1</strain>
    </source>
</reference>
<feature type="region of interest" description="Disordered" evidence="1">
    <location>
        <begin position="90"/>
        <end position="110"/>
    </location>
</feature>
<keyword evidence="3" id="KW-1185">Reference proteome</keyword>
<dbReference type="EMBL" id="JAUEPO010000005">
    <property type="protein sequence ID" value="KAK3321489.1"/>
    <property type="molecule type" value="Genomic_DNA"/>
</dbReference>
<dbReference type="Proteomes" id="UP001286456">
    <property type="component" value="Unassembled WGS sequence"/>
</dbReference>
<protein>
    <submittedName>
        <fullName evidence="2">Uncharacterized protein</fullName>
    </submittedName>
</protein>
<evidence type="ECO:0000313" key="3">
    <source>
        <dbReference type="Proteomes" id="UP001286456"/>
    </source>
</evidence>
<evidence type="ECO:0000313" key="2">
    <source>
        <dbReference type="EMBL" id="KAK3321489.1"/>
    </source>
</evidence>
<organism evidence="2 3">
    <name type="scientific">Cercophora scortea</name>
    <dbReference type="NCBI Taxonomy" id="314031"/>
    <lineage>
        <taxon>Eukaryota</taxon>
        <taxon>Fungi</taxon>
        <taxon>Dikarya</taxon>
        <taxon>Ascomycota</taxon>
        <taxon>Pezizomycotina</taxon>
        <taxon>Sordariomycetes</taxon>
        <taxon>Sordariomycetidae</taxon>
        <taxon>Sordariales</taxon>
        <taxon>Lasiosphaeriaceae</taxon>
        <taxon>Cercophora</taxon>
    </lineage>
</organism>
<evidence type="ECO:0000256" key="1">
    <source>
        <dbReference type="SAM" id="MobiDB-lite"/>
    </source>
</evidence>
<proteinExistence type="predicted"/>
<gene>
    <name evidence="2" type="ORF">B0T19DRAFT_267558</name>
</gene>
<name>A0AAE0IAD5_9PEZI</name>
<comment type="caution">
    <text evidence="2">The sequence shown here is derived from an EMBL/GenBank/DDBJ whole genome shotgun (WGS) entry which is preliminary data.</text>
</comment>